<gene>
    <name evidence="7" type="ORF">GTA08_BOTSDO03312</name>
</gene>
<keyword evidence="3" id="KW-0436">Ligase</keyword>
<dbReference type="Pfam" id="PF00550">
    <property type="entry name" value="PP-binding"/>
    <property type="match status" value="2"/>
</dbReference>
<evidence type="ECO:0000256" key="3">
    <source>
        <dbReference type="ARBA" id="ARBA00022598"/>
    </source>
</evidence>
<dbReference type="SUPFAM" id="SSF47336">
    <property type="entry name" value="ACP-like"/>
    <property type="match status" value="2"/>
</dbReference>
<dbReference type="GO" id="GO:0005737">
    <property type="term" value="C:cytoplasm"/>
    <property type="evidence" value="ECO:0007669"/>
    <property type="project" value="TreeGrafter"/>
</dbReference>
<dbReference type="Gene3D" id="1.10.1200.10">
    <property type="entry name" value="ACP-like"/>
    <property type="match status" value="2"/>
</dbReference>
<dbReference type="InterPro" id="IPR001242">
    <property type="entry name" value="Condensation_dom"/>
</dbReference>
<dbReference type="CDD" id="cd05918">
    <property type="entry name" value="A_NRPS_SidN3_like"/>
    <property type="match status" value="1"/>
</dbReference>
<feature type="compositionally biased region" description="Polar residues" evidence="5">
    <location>
        <begin position="631"/>
        <end position="640"/>
    </location>
</feature>
<dbReference type="Gene3D" id="3.30.300.30">
    <property type="match status" value="2"/>
</dbReference>
<dbReference type="InterPro" id="IPR045851">
    <property type="entry name" value="AMP-bd_C_sf"/>
</dbReference>
<keyword evidence="8" id="KW-1185">Reference proteome</keyword>
<dbReference type="Gene3D" id="3.40.50.12780">
    <property type="entry name" value="N-terminal domain of ligase-like"/>
    <property type="match status" value="3"/>
</dbReference>
<dbReference type="Proteomes" id="UP000572817">
    <property type="component" value="Unassembled WGS sequence"/>
</dbReference>
<evidence type="ECO:0000313" key="8">
    <source>
        <dbReference type="Proteomes" id="UP000572817"/>
    </source>
</evidence>
<dbReference type="Gene3D" id="3.30.559.30">
    <property type="entry name" value="Nonribosomal peptide synthetase, condensation domain"/>
    <property type="match status" value="2"/>
</dbReference>
<dbReference type="PROSITE" id="PS00455">
    <property type="entry name" value="AMP_BINDING"/>
    <property type="match status" value="1"/>
</dbReference>
<sequence length="1847" mass="200162">MQSTSLVDFRSFEIVDLAADQDTTLTGMREEILLSSWLIVLLRTREGSQVNFDWAYNSDVEHEPARRCLSMNMVATGLQDPIGKVAAAILGDIAAVERSQSVPKSSPVSFLLSTGSLSRTSEEVKDEDALHIEARFDKGRLGVRPVWHTENMLPFTVTRHVDVLVDTIKMCISNPNASVEDCLRPTARDLDDMWEWNHELPPTYDFGMHELISKRAQASPDKAAISSWDGELTYGQIEKYSTFLACSFKEAGVELHSVVPACFEKSRWTIVAVLAVMKAGATFALMDPTLPLARLQNMAVQVGAKTMLTSRKQYDLSTSILPEGKHVVVEDDTFSQLSTLEGLPELAPVPPSVLMYIIFTSGSTGTPKGVTISHRTYTSSAIIIGYGPCECTIGCTVNSSAATGRDYVCIGTGNGAALWIVDPSDHEALVPVGAVGELLVEGPIVGQGYLNDPEKTAAAFIEDPSWLVAGHNGHAGRRARLYKTGDLGKFDPDGSGGIVFAGRKDTQVKLRGQRVELGEIESQLRARLPSDTNVIAEVFVPQGAGGQPTLVAFVSFQATKDGGDGEVNAVQLTEELRALLSEADAELARVVPRYMVPTTYIPVNRIPVLISGKTDRKRLRQFGQTVDLRQPDQSSTSTSRELSDVEQRLRQAWGQVLNVDEEGIRLDDNLFALGGDSLAAMKLVSVCRTHGLGLSVTSAFANPTLSAMAGVVSTVDSQAKTETLPFSMISQDIESARLEAALACGTDAVAVEDIYPSTPTQQALFTFALKSTKAYIAQRVARIPQHIDLDAWKKAWEDVVAANPILRSRLAQLQEPGLQQVVLKESITWRHSADLAHYLDSDQQEKMELGQPLARYAIVTPPNDDDHQHYMVWTIHHVLYDGWSEPLVLDQVQHALANTTPIPPHTITHMRDFVAWLRATDASATQAFWQHELHGAVGPQFPRLPSRDYIPTPTATLTRHIPLAPPPGSPFTPATLLRAAWALVASRQTGSSDVVFGETLGGDVVAEALRFNAYPVMLACGLAGGGQCGVRVCASFDKGVVGVAEMRRVLARLECACRALCEGPGSRRVGEIACVPGEELDAIWRWGREPPLGVDEVTGALRAGRGVRPGETYPRAVVPWVCDPSNRSMLSPIGCVGELWLEGAFLPGETVESPAWLVAGSPTCPGRTGRVQRTGDLVRLQEDGSLEFVGRKDKVVRIQGHAVDIADFEAHLSRHLPTAIRAAASVLQLSSDSGQQTGEQELVVFAEQPPTDEDSVELMAGGHDVTHDGKSLRVCARIPVGLAVALKKLDKSVRDSLPPYTVPLAYVVVDKIPSDHKSLDQLAFLIPREVFIQLREGIKEAWTKTAAQSVLTRAEEVLQASWATILGISPEQIDVDGNFFRLGGDSVLAMKLVSSLRAQGHSLSVADIFQHMRLGDAAKVMKLDLASAAKVQPYKPFSTLGELDLASFISNTVRPKLAHPSWSIQDVYPATDVQALDVRATIHAPRTSVQYTLLYFDHGVDQDKLLRACNELIKTHDILRTVFIQDGSNTLQVVLHELHAPITTQHADGDLEQHVKDLCKTDIESEFPLGSPFLKIFHIIIITTTSNKSCLILRLSHAQYDGVSLPHLLQDLSTLYTGTPLTALPPPYSTYIAHTLTHSPARTAALTYWRNLLSGCPPARLITPPTDPHAKALFRSAPIPHQRLPTTTTTATLLTAAWALVLARRLRVVFQQRWAARDLLAAVQRQGAEAGAHDWVGGAVVARPADKGEGWLGSMVHYQGAEEDVEEMGWAGGACRVGVEKPDGDAAAPVKAVAFVQGGEVHVGVVGSDRDPGFVEEMLGLLVGAVGELVAEGEGRGVLDEGLFGGA</sequence>
<dbReference type="CDD" id="cd19545">
    <property type="entry name" value="FUM14_C_NRPS-like"/>
    <property type="match status" value="1"/>
</dbReference>
<feature type="region of interest" description="Disordered" evidence="5">
    <location>
        <begin position="622"/>
        <end position="643"/>
    </location>
</feature>
<protein>
    <submittedName>
        <fullName evidence="7">Nonribosomal peptide synthase</fullName>
    </submittedName>
</protein>
<dbReference type="Pfam" id="PF24895">
    <property type="entry name" value="SIDD_N"/>
    <property type="match status" value="1"/>
</dbReference>
<organism evidence="7 8">
    <name type="scientific">Botryosphaeria dothidea</name>
    <dbReference type="NCBI Taxonomy" id="55169"/>
    <lineage>
        <taxon>Eukaryota</taxon>
        <taxon>Fungi</taxon>
        <taxon>Dikarya</taxon>
        <taxon>Ascomycota</taxon>
        <taxon>Pezizomycotina</taxon>
        <taxon>Dothideomycetes</taxon>
        <taxon>Dothideomycetes incertae sedis</taxon>
        <taxon>Botryosphaeriales</taxon>
        <taxon>Botryosphaeriaceae</taxon>
        <taxon>Botryosphaeria</taxon>
    </lineage>
</organism>
<dbReference type="SMART" id="SM00823">
    <property type="entry name" value="PKS_PP"/>
    <property type="match status" value="2"/>
</dbReference>
<dbReference type="PROSITE" id="PS00012">
    <property type="entry name" value="PHOSPHOPANTETHEINE"/>
    <property type="match status" value="1"/>
</dbReference>
<dbReference type="InterPro" id="IPR020845">
    <property type="entry name" value="AMP-binding_CS"/>
</dbReference>
<dbReference type="FunFam" id="1.10.1200.10:FF:000005">
    <property type="entry name" value="Nonribosomal peptide synthetase 1"/>
    <property type="match status" value="2"/>
</dbReference>
<dbReference type="Pfam" id="PF00668">
    <property type="entry name" value="Condensation"/>
    <property type="match status" value="2"/>
</dbReference>
<dbReference type="OrthoDB" id="416786at2759"/>
<evidence type="ECO:0000256" key="4">
    <source>
        <dbReference type="ARBA" id="ARBA00029454"/>
    </source>
</evidence>
<dbReference type="PROSITE" id="PS50075">
    <property type="entry name" value="CARRIER"/>
    <property type="match status" value="2"/>
</dbReference>
<dbReference type="GO" id="GO:0043041">
    <property type="term" value="P:amino acid activation for nonribosomal peptide biosynthetic process"/>
    <property type="evidence" value="ECO:0007669"/>
    <property type="project" value="TreeGrafter"/>
</dbReference>
<keyword evidence="2" id="KW-0597">Phosphoprotein</keyword>
<comment type="similarity">
    <text evidence="4">Belongs to the NRP synthetase family.</text>
</comment>
<evidence type="ECO:0000259" key="6">
    <source>
        <dbReference type="PROSITE" id="PS50075"/>
    </source>
</evidence>
<dbReference type="GO" id="GO:0031177">
    <property type="term" value="F:phosphopantetheine binding"/>
    <property type="evidence" value="ECO:0007669"/>
    <property type="project" value="InterPro"/>
</dbReference>
<dbReference type="GO" id="GO:0016874">
    <property type="term" value="F:ligase activity"/>
    <property type="evidence" value="ECO:0007669"/>
    <property type="project" value="UniProtKB-KW"/>
</dbReference>
<evidence type="ECO:0000313" key="7">
    <source>
        <dbReference type="EMBL" id="KAF4309160.1"/>
    </source>
</evidence>
<dbReference type="PANTHER" id="PTHR45527:SF3">
    <property type="entry name" value="SIDEROPHORE SYNTHETASE (EUROFUNG)"/>
    <property type="match status" value="1"/>
</dbReference>
<evidence type="ECO:0000256" key="1">
    <source>
        <dbReference type="ARBA" id="ARBA00022450"/>
    </source>
</evidence>
<dbReference type="Gene3D" id="3.30.559.10">
    <property type="entry name" value="Chloramphenicol acetyltransferase-like domain"/>
    <property type="match status" value="2"/>
</dbReference>
<proteinExistence type="inferred from homology"/>
<feature type="domain" description="Carrier" evidence="6">
    <location>
        <begin position="1349"/>
        <end position="1425"/>
    </location>
</feature>
<dbReference type="InterPro" id="IPR000873">
    <property type="entry name" value="AMP-dep_synth/lig_dom"/>
</dbReference>
<name>A0A8H4N4W8_9PEZI</name>
<dbReference type="FunFam" id="3.30.300.30:FF:000015">
    <property type="entry name" value="Nonribosomal peptide synthase SidD"/>
    <property type="match status" value="1"/>
</dbReference>
<evidence type="ECO:0000256" key="5">
    <source>
        <dbReference type="SAM" id="MobiDB-lite"/>
    </source>
</evidence>
<dbReference type="InterPro" id="IPR023213">
    <property type="entry name" value="CAT-like_dom_sf"/>
</dbReference>
<dbReference type="PANTHER" id="PTHR45527">
    <property type="entry name" value="NONRIBOSOMAL PEPTIDE SYNTHETASE"/>
    <property type="match status" value="1"/>
</dbReference>
<dbReference type="SUPFAM" id="SSF56801">
    <property type="entry name" value="Acetyl-CoA synthetase-like"/>
    <property type="match status" value="2"/>
</dbReference>
<dbReference type="GO" id="GO:0044550">
    <property type="term" value="P:secondary metabolite biosynthetic process"/>
    <property type="evidence" value="ECO:0007669"/>
    <property type="project" value="TreeGrafter"/>
</dbReference>
<dbReference type="InterPro" id="IPR009081">
    <property type="entry name" value="PP-bd_ACP"/>
</dbReference>
<dbReference type="InterPro" id="IPR042099">
    <property type="entry name" value="ANL_N_sf"/>
</dbReference>
<dbReference type="InterPro" id="IPR006162">
    <property type="entry name" value="Ppantetheine_attach_site"/>
</dbReference>
<dbReference type="InterPro" id="IPR020806">
    <property type="entry name" value="PKS_PP-bd"/>
</dbReference>
<reference evidence="7" key="1">
    <citation type="submission" date="2020-04" db="EMBL/GenBank/DDBJ databases">
        <title>Genome Assembly and Annotation of Botryosphaeria dothidea sdau 11-99, a Latent Pathogen of Apple Fruit Ring Rot in China.</title>
        <authorList>
            <person name="Yu C."/>
            <person name="Diao Y."/>
            <person name="Lu Q."/>
            <person name="Zhao J."/>
            <person name="Cui S."/>
            <person name="Peng C."/>
            <person name="He B."/>
            <person name="Liu H."/>
        </authorList>
    </citation>
    <scope>NUCLEOTIDE SEQUENCE [LARGE SCALE GENOMIC DNA]</scope>
    <source>
        <strain evidence="7">Sdau11-99</strain>
    </source>
</reference>
<keyword evidence="1" id="KW-0596">Phosphopantetheine</keyword>
<dbReference type="InterPro" id="IPR036736">
    <property type="entry name" value="ACP-like_sf"/>
</dbReference>
<accession>A0A8H4N4W8</accession>
<dbReference type="EMBL" id="WWBZ02000016">
    <property type="protein sequence ID" value="KAF4309160.1"/>
    <property type="molecule type" value="Genomic_DNA"/>
</dbReference>
<feature type="domain" description="Carrier" evidence="6">
    <location>
        <begin position="640"/>
        <end position="716"/>
    </location>
</feature>
<dbReference type="Pfam" id="PF00501">
    <property type="entry name" value="AMP-binding"/>
    <property type="match status" value="1"/>
</dbReference>
<evidence type="ECO:0000256" key="2">
    <source>
        <dbReference type="ARBA" id="ARBA00022553"/>
    </source>
</evidence>
<comment type="caution">
    <text evidence="7">The sequence shown here is derived from an EMBL/GenBank/DDBJ whole genome shotgun (WGS) entry which is preliminary data.</text>
</comment>
<dbReference type="SUPFAM" id="SSF52777">
    <property type="entry name" value="CoA-dependent acyltransferases"/>
    <property type="match status" value="4"/>
</dbReference>
<dbReference type="InterPro" id="IPR056896">
    <property type="entry name" value="SIDD_N"/>
</dbReference>